<dbReference type="PROSITE" id="PS00028">
    <property type="entry name" value="ZINC_FINGER_C2H2_1"/>
    <property type="match status" value="1"/>
</dbReference>
<keyword evidence="3" id="KW-0804">Transcription</keyword>
<dbReference type="GO" id="GO:1990526">
    <property type="term" value="C:Ste12p-Dig1p-Dig2p complex"/>
    <property type="evidence" value="ECO:0007669"/>
    <property type="project" value="TreeGrafter"/>
</dbReference>
<organism evidence="8 9">
    <name type="scientific">Paraphoma chrysanthemicola</name>
    <dbReference type="NCBI Taxonomy" id="798071"/>
    <lineage>
        <taxon>Eukaryota</taxon>
        <taxon>Fungi</taxon>
        <taxon>Dikarya</taxon>
        <taxon>Ascomycota</taxon>
        <taxon>Pezizomycotina</taxon>
        <taxon>Dothideomycetes</taxon>
        <taxon>Pleosporomycetidae</taxon>
        <taxon>Pleosporales</taxon>
        <taxon>Pleosporineae</taxon>
        <taxon>Phaeosphaeriaceae</taxon>
        <taxon>Paraphoma</taxon>
    </lineage>
</organism>
<accession>A0A8K0R2Q0</accession>
<dbReference type="Pfam" id="PF00096">
    <property type="entry name" value="zf-C2H2"/>
    <property type="match status" value="1"/>
</dbReference>
<dbReference type="AlphaFoldDB" id="A0A8K0R2Q0"/>
<feature type="compositionally biased region" description="Acidic residues" evidence="6">
    <location>
        <begin position="221"/>
        <end position="235"/>
    </location>
</feature>
<evidence type="ECO:0000259" key="7">
    <source>
        <dbReference type="PROSITE" id="PS50157"/>
    </source>
</evidence>
<feature type="compositionally biased region" description="Low complexity" evidence="6">
    <location>
        <begin position="182"/>
        <end position="197"/>
    </location>
</feature>
<evidence type="ECO:0000256" key="1">
    <source>
        <dbReference type="ARBA" id="ARBA00004123"/>
    </source>
</evidence>
<comment type="caution">
    <text evidence="8">The sequence shown here is derived from an EMBL/GenBank/DDBJ whole genome shotgun (WGS) entry which is preliminary data.</text>
</comment>
<dbReference type="PROSITE" id="PS50157">
    <property type="entry name" value="ZINC_FINGER_C2H2_2"/>
    <property type="match status" value="2"/>
</dbReference>
<dbReference type="GO" id="GO:0003700">
    <property type="term" value="F:DNA-binding transcription factor activity"/>
    <property type="evidence" value="ECO:0007669"/>
    <property type="project" value="TreeGrafter"/>
</dbReference>
<dbReference type="GO" id="GO:0005634">
    <property type="term" value="C:nucleus"/>
    <property type="evidence" value="ECO:0007669"/>
    <property type="project" value="UniProtKB-SubCell"/>
</dbReference>
<keyword evidence="5" id="KW-0479">Metal-binding</keyword>
<evidence type="ECO:0000256" key="6">
    <source>
        <dbReference type="SAM" id="MobiDB-lite"/>
    </source>
</evidence>
<protein>
    <recommendedName>
        <fullName evidence="7">C2H2-type domain-containing protein</fullName>
    </recommendedName>
</protein>
<keyword evidence="4" id="KW-0539">Nucleus</keyword>
<dbReference type="EMBL" id="JAGMVJ010000015">
    <property type="protein sequence ID" value="KAH7080904.1"/>
    <property type="molecule type" value="Genomic_DNA"/>
</dbReference>
<evidence type="ECO:0000313" key="9">
    <source>
        <dbReference type="Proteomes" id="UP000813461"/>
    </source>
</evidence>
<dbReference type="InterPro" id="IPR036236">
    <property type="entry name" value="Znf_C2H2_sf"/>
</dbReference>
<evidence type="ECO:0000313" key="8">
    <source>
        <dbReference type="EMBL" id="KAH7080904.1"/>
    </source>
</evidence>
<dbReference type="PANTHER" id="PTHR47427:SF1">
    <property type="entry name" value="PROTEIN STE12"/>
    <property type="match status" value="1"/>
</dbReference>
<proteinExistence type="predicted"/>
<evidence type="ECO:0000256" key="2">
    <source>
        <dbReference type="ARBA" id="ARBA00023015"/>
    </source>
</evidence>
<dbReference type="Gene3D" id="3.30.160.60">
    <property type="entry name" value="Classic Zinc Finger"/>
    <property type="match status" value="1"/>
</dbReference>
<keyword evidence="9" id="KW-1185">Reference proteome</keyword>
<sequence>MNPRMVSPVPLGSYQNIPDFTIPDGSFSFASSEEDSRSHQVMPFEGYVAHGSIDDYALTPASGAADVFYSPWLMVSTSAATAMSRSPSLSGSEYVGTPPEVTQDVTNHLSHLPIRQTLHQAEPQVSEYVYTDPAYSHNSEQAWQAHCNEVYAQQRPHTWNGGTYEQAPIPSMNYYVPPYTTDATSSSTATGGTQCTTKPSAVLAAGKSADARSSSSSGSGSDDETDSDTEYEDGDASYSPSRGRDAQSASMFKLGKWSTGHPYPPIVEERRYVCGFIDPKLGDSSPCQAKFNRPEHYRRHVRTVHGSEHPYQCKVCPRPFNRGDNLRDHYWTHLARGGRNGKNEKMSLAELKAILGPKERKLAKKLKQRLLKTEKKTEKKLKIRAKL</sequence>
<evidence type="ECO:0000256" key="3">
    <source>
        <dbReference type="ARBA" id="ARBA00023163"/>
    </source>
</evidence>
<dbReference type="GO" id="GO:0008270">
    <property type="term" value="F:zinc ion binding"/>
    <property type="evidence" value="ECO:0007669"/>
    <property type="project" value="UniProtKB-KW"/>
</dbReference>
<dbReference type="OrthoDB" id="10018191at2759"/>
<keyword evidence="2" id="KW-0805">Transcription regulation</keyword>
<dbReference type="InterPro" id="IPR013087">
    <property type="entry name" value="Znf_C2H2_type"/>
</dbReference>
<comment type="subcellular location">
    <subcellularLocation>
        <location evidence="1">Nucleus</location>
    </subcellularLocation>
</comment>
<keyword evidence="5" id="KW-0863">Zinc-finger</keyword>
<feature type="region of interest" description="Disordered" evidence="6">
    <location>
        <begin position="182"/>
        <end position="245"/>
    </location>
</feature>
<dbReference type="GO" id="GO:1990527">
    <property type="term" value="C:Tec1p-Ste12p-Dig1p complex"/>
    <property type="evidence" value="ECO:0007669"/>
    <property type="project" value="TreeGrafter"/>
</dbReference>
<feature type="domain" description="C2H2-type" evidence="7">
    <location>
        <begin position="272"/>
        <end position="310"/>
    </location>
</feature>
<gene>
    <name evidence="8" type="ORF">FB567DRAFT_115564</name>
</gene>
<dbReference type="SMART" id="SM00355">
    <property type="entry name" value="ZnF_C2H2"/>
    <property type="match status" value="2"/>
</dbReference>
<dbReference type="PANTHER" id="PTHR47427">
    <property type="entry name" value="PROTEIN STE12"/>
    <property type="match status" value="1"/>
</dbReference>
<reference evidence="8" key="1">
    <citation type="journal article" date="2021" name="Nat. Commun.">
        <title>Genetic determinants of endophytism in the Arabidopsis root mycobiome.</title>
        <authorList>
            <person name="Mesny F."/>
            <person name="Miyauchi S."/>
            <person name="Thiergart T."/>
            <person name="Pickel B."/>
            <person name="Atanasova L."/>
            <person name="Karlsson M."/>
            <person name="Huettel B."/>
            <person name="Barry K.W."/>
            <person name="Haridas S."/>
            <person name="Chen C."/>
            <person name="Bauer D."/>
            <person name="Andreopoulos W."/>
            <person name="Pangilinan J."/>
            <person name="LaButti K."/>
            <person name="Riley R."/>
            <person name="Lipzen A."/>
            <person name="Clum A."/>
            <person name="Drula E."/>
            <person name="Henrissat B."/>
            <person name="Kohler A."/>
            <person name="Grigoriev I.V."/>
            <person name="Martin F.M."/>
            <person name="Hacquard S."/>
        </authorList>
    </citation>
    <scope>NUCLEOTIDE SEQUENCE</scope>
    <source>
        <strain evidence="8">MPI-SDFR-AT-0120</strain>
    </source>
</reference>
<keyword evidence="5" id="KW-0862">Zinc</keyword>
<dbReference type="Proteomes" id="UP000813461">
    <property type="component" value="Unassembled WGS sequence"/>
</dbReference>
<dbReference type="InterPro" id="IPR052127">
    <property type="entry name" value="STE12_transcription_factor"/>
</dbReference>
<evidence type="ECO:0000256" key="5">
    <source>
        <dbReference type="PROSITE-ProRule" id="PRU00042"/>
    </source>
</evidence>
<evidence type="ECO:0000256" key="4">
    <source>
        <dbReference type="ARBA" id="ARBA00023242"/>
    </source>
</evidence>
<dbReference type="SUPFAM" id="SSF57667">
    <property type="entry name" value="beta-beta-alpha zinc fingers"/>
    <property type="match status" value="1"/>
</dbReference>
<name>A0A8K0R2Q0_9PLEO</name>
<feature type="domain" description="C2H2-type" evidence="7">
    <location>
        <begin position="311"/>
        <end position="333"/>
    </location>
</feature>